<gene>
    <name evidence="2" type="ORF">E2C01_068574</name>
</gene>
<proteinExistence type="predicted"/>
<evidence type="ECO:0000313" key="3">
    <source>
        <dbReference type="Proteomes" id="UP000324222"/>
    </source>
</evidence>
<dbReference type="Proteomes" id="UP000324222">
    <property type="component" value="Unassembled WGS sequence"/>
</dbReference>
<feature type="region of interest" description="Disordered" evidence="1">
    <location>
        <begin position="1"/>
        <end position="45"/>
    </location>
</feature>
<reference evidence="2 3" key="1">
    <citation type="submission" date="2019-05" db="EMBL/GenBank/DDBJ databases">
        <title>Another draft genome of Portunus trituberculatus and its Hox gene families provides insights of decapod evolution.</title>
        <authorList>
            <person name="Jeong J.-H."/>
            <person name="Song I."/>
            <person name="Kim S."/>
            <person name="Choi T."/>
            <person name="Kim D."/>
            <person name="Ryu S."/>
            <person name="Kim W."/>
        </authorList>
    </citation>
    <scope>NUCLEOTIDE SEQUENCE [LARGE SCALE GENOMIC DNA]</scope>
    <source>
        <tissue evidence="2">Muscle</tissue>
    </source>
</reference>
<evidence type="ECO:0000313" key="2">
    <source>
        <dbReference type="EMBL" id="MPC74221.1"/>
    </source>
</evidence>
<protein>
    <submittedName>
        <fullName evidence="2">Uncharacterized protein</fullName>
    </submittedName>
</protein>
<organism evidence="2 3">
    <name type="scientific">Portunus trituberculatus</name>
    <name type="common">Swimming crab</name>
    <name type="synonym">Neptunus trituberculatus</name>
    <dbReference type="NCBI Taxonomy" id="210409"/>
    <lineage>
        <taxon>Eukaryota</taxon>
        <taxon>Metazoa</taxon>
        <taxon>Ecdysozoa</taxon>
        <taxon>Arthropoda</taxon>
        <taxon>Crustacea</taxon>
        <taxon>Multicrustacea</taxon>
        <taxon>Malacostraca</taxon>
        <taxon>Eumalacostraca</taxon>
        <taxon>Eucarida</taxon>
        <taxon>Decapoda</taxon>
        <taxon>Pleocyemata</taxon>
        <taxon>Brachyura</taxon>
        <taxon>Eubrachyura</taxon>
        <taxon>Portunoidea</taxon>
        <taxon>Portunidae</taxon>
        <taxon>Portuninae</taxon>
        <taxon>Portunus</taxon>
    </lineage>
</organism>
<accession>A0A5B7HMS0</accession>
<comment type="caution">
    <text evidence="2">The sequence shown here is derived from an EMBL/GenBank/DDBJ whole genome shotgun (WGS) entry which is preliminary data.</text>
</comment>
<keyword evidence="3" id="KW-1185">Reference proteome</keyword>
<name>A0A5B7HMS0_PORTR</name>
<dbReference type="AlphaFoldDB" id="A0A5B7HMS0"/>
<sequence>MIFQKCQPELQESVEDLAPNPGNPPLALTRPAPDDPCQASTPSVSRQTHLDIRCVVSTSYNINEESDPA</sequence>
<evidence type="ECO:0000256" key="1">
    <source>
        <dbReference type="SAM" id="MobiDB-lite"/>
    </source>
</evidence>
<feature type="compositionally biased region" description="Low complexity" evidence="1">
    <location>
        <begin position="17"/>
        <end position="28"/>
    </location>
</feature>
<dbReference type="EMBL" id="VSRR010038482">
    <property type="protein sequence ID" value="MPC74221.1"/>
    <property type="molecule type" value="Genomic_DNA"/>
</dbReference>